<dbReference type="Proteomes" id="UP000494106">
    <property type="component" value="Unassembled WGS sequence"/>
</dbReference>
<keyword evidence="3" id="KW-1185">Reference proteome</keyword>
<dbReference type="EMBL" id="CADEBC010000428">
    <property type="protein sequence ID" value="CAB3230927.1"/>
    <property type="molecule type" value="Genomic_DNA"/>
</dbReference>
<accession>A0A8S0ZF77</accession>
<proteinExistence type="predicted"/>
<comment type="caution">
    <text evidence="2">The sequence shown here is derived from an EMBL/GenBank/DDBJ whole genome shotgun (WGS) entry which is preliminary data.</text>
</comment>
<dbReference type="SUPFAM" id="SSF82185">
    <property type="entry name" value="Histone H3 K4-specific methyltransferase SET7/9 N-terminal domain"/>
    <property type="match status" value="1"/>
</dbReference>
<protein>
    <recommendedName>
        <fullName evidence="4">MORN repeat-containing protein</fullName>
    </recommendedName>
</protein>
<gene>
    <name evidence="2" type="ORF">APLA_LOCUS4408</name>
</gene>
<evidence type="ECO:0000313" key="2">
    <source>
        <dbReference type="EMBL" id="CAB3230927.1"/>
    </source>
</evidence>
<dbReference type="PANTHER" id="PTHR46917:SF1">
    <property type="entry name" value="MORN REPEAT-CONTAINING PROTEIN 2"/>
    <property type="match status" value="1"/>
</dbReference>
<evidence type="ECO:0000256" key="1">
    <source>
        <dbReference type="SAM" id="MobiDB-lite"/>
    </source>
</evidence>
<sequence length="246" mass="27657">MVQINLSKTTGTSDYYQTFGNSGVKKSLRLLRQNSVDNMTAKTEVGVGPSETTVKKDKEVLVVQDQGLFTFETADTYDGCFEAKKKDRIAKMHGVGVYTTAEGDIYTGTWDNDKLGANLDVRIQYSDGSRYEGLFKEWCYNNRGKYIYPDSSLLECEFLENCPVGKLKLIDPNGHVWLGKAEQGYGWLSPVNHYFDMLEKSRDSSRTKKSKKPEQDTVKSRRVSLSPTKPSSPTKTSSSPTKPKKK</sequence>
<dbReference type="InterPro" id="IPR052849">
    <property type="entry name" value="MORN_repeat_protein"/>
</dbReference>
<evidence type="ECO:0000313" key="3">
    <source>
        <dbReference type="Proteomes" id="UP000494106"/>
    </source>
</evidence>
<dbReference type="AlphaFoldDB" id="A0A8S0ZF77"/>
<dbReference type="PANTHER" id="PTHR46917">
    <property type="entry name" value="MORN REPEAT-CONTAINING PROTEIN 2"/>
    <property type="match status" value="1"/>
</dbReference>
<dbReference type="OrthoDB" id="437960at2759"/>
<feature type="region of interest" description="Disordered" evidence="1">
    <location>
        <begin position="200"/>
        <end position="246"/>
    </location>
</feature>
<reference evidence="2 3" key="1">
    <citation type="submission" date="2020-04" db="EMBL/GenBank/DDBJ databases">
        <authorList>
            <person name="Wallbank WR R."/>
            <person name="Pardo Diaz C."/>
            <person name="Kozak K."/>
            <person name="Martin S."/>
            <person name="Jiggins C."/>
            <person name="Moest M."/>
            <person name="Warren A I."/>
            <person name="Byers J.R.P. K."/>
            <person name="Montejo-Kovacevich G."/>
            <person name="Yen C E."/>
        </authorList>
    </citation>
    <scope>NUCLEOTIDE SEQUENCE [LARGE SCALE GENOMIC DNA]</scope>
</reference>
<dbReference type="Gene3D" id="2.20.110.10">
    <property type="entry name" value="Histone H3 K4-specific methyltransferase SET7/9 N-terminal domain"/>
    <property type="match status" value="1"/>
</dbReference>
<evidence type="ECO:0008006" key="4">
    <source>
        <dbReference type="Google" id="ProtNLM"/>
    </source>
</evidence>
<name>A0A8S0ZF77_ARCPL</name>
<feature type="compositionally biased region" description="Low complexity" evidence="1">
    <location>
        <begin position="226"/>
        <end position="246"/>
    </location>
</feature>
<feature type="compositionally biased region" description="Basic and acidic residues" evidence="1">
    <location>
        <begin position="200"/>
        <end position="219"/>
    </location>
</feature>
<organism evidence="2 3">
    <name type="scientific">Arctia plantaginis</name>
    <name type="common">Wood tiger moth</name>
    <name type="synonym">Phalaena plantaginis</name>
    <dbReference type="NCBI Taxonomy" id="874455"/>
    <lineage>
        <taxon>Eukaryota</taxon>
        <taxon>Metazoa</taxon>
        <taxon>Ecdysozoa</taxon>
        <taxon>Arthropoda</taxon>
        <taxon>Hexapoda</taxon>
        <taxon>Insecta</taxon>
        <taxon>Pterygota</taxon>
        <taxon>Neoptera</taxon>
        <taxon>Endopterygota</taxon>
        <taxon>Lepidoptera</taxon>
        <taxon>Glossata</taxon>
        <taxon>Ditrysia</taxon>
        <taxon>Noctuoidea</taxon>
        <taxon>Erebidae</taxon>
        <taxon>Arctiinae</taxon>
        <taxon>Arctia</taxon>
    </lineage>
</organism>